<dbReference type="PROSITE" id="PS50851">
    <property type="entry name" value="CHEW"/>
    <property type="match status" value="1"/>
</dbReference>
<evidence type="ECO:0000313" key="3">
    <source>
        <dbReference type="Proteomes" id="UP000243063"/>
    </source>
</evidence>
<dbReference type="SUPFAM" id="SSF50341">
    <property type="entry name" value="CheW-like"/>
    <property type="match status" value="1"/>
</dbReference>
<protein>
    <submittedName>
        <fullName evidence="2">Twitching motility protein PilI</fullName>
    </submittedName>
</protein>
<reference evidence="3" key="1">
    <citation type="submission" date="2016-10" db="EMBL/GenBank/DDBJ databases">
        <authorList>
            <person name="Varghese N."/>
            <person name="Submissions S."/>
        </authorList>
    </citation>
    <scope>NUCLEOTIDE SEQUENCE [LARGE SCALE GENOMIC DNA]</scope>
    <source>
        <strain evidence="3">CCTCC 2012022</strain>
    </source>
</reference>
<dbReference type="AlphaFoldDB" id="A0A1H2EUI4"/>
<organism evidence="2 3">
    <name type="scientific">Geopseudomonas guangdongensis</name>
    <dbReference type="NCBI Taxonomy" id="1245526"/>
    <lineage>
        <taxon>Bacteria</taxon>
        <taxon>Pseudomonadati</taxon>
        <taxon>Pseudomonadota</taxon>
        <taxon>Gammaproteobacteria</taxon>
        <taxon>Pseudomonadales</taxon>
        <taxon>Pseudomonadaceae</taxon>
        <taxon>Geopseudomonas</taxon>
    </lineage>
</organism>
<gene>
    <name evidence="2" type="ORF">SAMN05216580_0825</name>
</gene>
<name>A0A1H2EUI4_9GAMM</name>
<dbReference type="SMART" id="SM00260">
    <property type="entry name" value="CheW"/>
    <property type="match status" value="1"/>
</dbReference>
<feature type="domain" description="CheW-like" evidence="1">
    <location>
        <begin position="34"/>
        <end position="173"/>
    </location>
</feature>
<dbReference type="OrthoDB" id="5298045at2"/>
<dbReference type="PANTHER" id="PTHR22617:SF43">
    <property type="entry name" value="PROTEIN PILI"/>
    <property type="match status" value="1"/>
</dbReference>
<dbReference type="Gene3D" id="2.30.30.40">
    <property type="entry name" value="SH3 Domains"/>
    <property type="match status" value="1"/>
</dbReference>
<proteinExistence type="predicted"/>
<keyword evidence="3" id="KW-1185">Reference proteome</keyword>
<dbReference type="PANTHER" id="PTHR22617">
    <property type="entry name" value="CHEMOTAXIS SENSOR HISTIDINE KINASE-RELATED"/>
    <property type="match status" value="1"/>
</dbReference>
<dbReference type="RefSeq" id="WP_090212327.1">
    <property type="nucleotide sequence ID" value="NZ_LT629780.1"/>
</dbReference>
<dbReference type="InterPro" id="IPR036061">
    <property type="entry name" value="CheW-like_dom_sf"/>
</dbReference>
<dbReference type="GO" id="GO:0006935">
    <property type="term" value="P:chemotaxis"/>
    <property type="evidence" value="ECO:0007669"/>
    <property type="project" value="InterPro"/>
</dbReference>
<dbReference type="Gene3D" id="2.40.50.180">
    <property type="entry name" value="CheA-289, Domain 4"/>
    <property type="match status" value="1"/>
</dbReference>
<dbReference type="InterPro" id="IPR039315">
    <property type="entry name" value="CheW"/>
</dbReference>
<accession>A0A1H2EUI4</accession>
<evidence type="ECO:0000259" key="1">
    <source>
        <dbReference type="PROSITE" id="PS50851"/>
    </source>
</evidence>
<sequence length="178" mass="19960">MSEAMTPFQRLCEIDRQCRQRGLSLPARRKVAAQWGGIGFRLRQHHCVVPMSELGEVLHEPRQTRLPGVREWVRGVANVRGRLLPIMDLGQLLGFAPVAAGPQRRVLVVEQDEVFAGLLVDEVFGMQHFAVSSFNAALPALEAPLQPLVQGVFRRERDWLVFSPHALVARPAFLDVAR</sequence>
<dbReference type="GO" id="GO:0005829">
    <property type="term" value="C:cytosol"/>
    <property type="evidence" value="ECO:0007669"/>
    <property type="project" value="TreeGrafter"/>
</dbReference>
<dbReference type="EMBL" id="LT629780">
    <property type="protein sequence ID" value="SDT98368.1"/>
    <property type="molecule type" value="Genomic_DNA"/>
</dbReference>
<evidence type="ECO:0000313" key="2">
    <source>
        <dbReference type="EMBL" id="SDT98368.1"/>
    </source>
</evidence>
<dbReference type="GO" id="GO:0007165">
    <property type="term" value="P:signal transduction"/>
    <property type="evidence" value="ECO:0007669"/>
    <property type="project" value="InterPro"/>
</dbReference>
<dbReference type="STRING" id="1245526.SAMN05216580_0825"/>
<dbReference type="Proteomes" id="UP000243063">
    <property type="component" value="Chromosome I"/>
</dbReference>
<dbReference type="InterPro" id="IPR002545">
    <property type="entry name" value="CheW-lke_dom"/>
</dbReference>
<dbReference type="Pfam" id="PF01584">
    <property type="entry name" value="CheW"/>
    <property type="match status" value="1"/>
</dbReference>